<feature type="region of interest" description="Disordered" evidence="7">
    <location>
        <begin position="597"/>
        <end position="617"/>
    </location>
</feature>
<feature type="repeat" description="WD" evidence="6">
    <location>
        <begin position="456"/>
        <end position="497"/>
    </location>
</feature>
<dbReference type="GO" id="GO:0000462">
    <property type="term" value="P:maturation of SSU-rRNA from tricistronic rRNA transcript (SSU-rRNA, 5.8S rRNA, LSU-rRNA)"/>
    <property type="evidence" value="ECO:0007669"/>
    <property type="project" value="TreeGrafter"/>
</dbReference>
<proteinExistence type="inferred from homology"/>
<dbReference type="InterPro" id="IPR011047">
    <property type="entry name" value="Quinoprotein_ADH-like_sf"/>
</dbReference>
<dbReference type="InterPro" id="IPR020472">
    <property type="entry name" value="WD40_PAC1"/>
</dbReference>
<comment type="similarity">
    <text evidence="2">Belongs to the WD repeat PWP2 family.</text>
</comment>
<feature type="domain" description="Small-subunit processome Utp12" evidence="8">
    <location>
        <begin position="689"/>
        <end position="778"/>
    </location>
</feature>
<evidence type="ECO:0000259" key="8">
    <source>
        <dbReference type="Pfam" id="PF04003"/>
    </source>
</evidence>
<dbReference type="GO" id="GO:0000028">
    <property type="term" value="P:ribosomal small subunit assembly"/>
    <property type="evidence" value="ECO:0007669"/>
    <property type="project" value="TreeGrafter"/>
</dbReference>
<feature type="repeat" description="WD" evidence="6">
    <location>
        <begin position="414"/>
        <end position="446"/>
    </location>
</feature>
<dbReference type="InterPro" id="IPR007148">
    <property type="entry name" value="SSU_processome_Utp12"/>
</dbReference>
<evidence type="ECO:0000256" key="4">
    <source>
        <dbReference type="ARBA" id="ARBA00022737"/>
    </source>
</evidence>
<dbReference type="PROSITE" id="PS50082">
    <property type="entry name" value="WD_REPEATS_2"/>
    <property type="match status" value="5"/>
</dbReference>
<protein>
    <recommendedName>
        <fullName evidence="8">Small-subunit processome Utp12 domain-containing protein</fullName>
    </recommendedName>
</protein>
<dbReference type="Pfam" id="PF00400">
    <property type="entry name" value="WD40"/>
    <property type="match status" value="6"/>
</dbReference>
<evidence type="ECO:0000256" key="3">
    <source>
        <dbReference type="ARBA" id="ARBA00022574"/>
    </source>
</evidence>
<name>A0A8H7EP19_9FUNG</name>
<dbReference type="Pfam" id="PF04003">
    <property type="entry name" value="Utp12"/>
    <property type="match status" value="1"/>
</dbReference>
<feature type="repeat" description="WD" evidence="6">
    <location>
        <begin position="286"/>
        <end position="318"/>
    </location>
</feature>
<dbReference type="InterPro" id="IPR001680">
    <property type="entry name" value="WD40_rpt"/>
</dbReference>
<feature type="repeat" description="WD" evidence="6">
    <location>
        <begin position="87"/>
        <end position="128"/>
    </location>
</feature>
<evidence type="ECO:0000256" key="5">
    <source>
        <dbReference type="ARBA" id="ARBA00023242"/>
    </source>
</evidence>
<dbReference type="InterPro" id="IPR019775">
    <property type="entry name" value="WD40_repeat_CS"/>
</dbReference>
<dbReference type="GO" id="GO:0032040">
    <property type="term" value="C:small-subunit processome"/>
    <property type="evidence" value="ECO:0007669"/>
    <property type="project" value="TreeGrafter"/>
</dbReference>
<evidence type="ECO:0000256" key="6">
    <source>
        <dbReference type="PROSITE-ProRule" id="PRU00221"/>
    </source>
</evidence>
<evidence type="ECO:0000313" key="10">
    <source>
        <dbReference type="Proteomes" id="UP000605846"/>
    </source>
</evidence>
<keyword evidence="10" id="KW-1185">Reference proteome</keyword>
<dbReference type="CDD" id="cd00200">
    <property type="entry name" value="WD40"/>
    <property type="match status" value="1"/>
</dbReference>
<evidence type="ECO:0000313" key="9">
    <source>
        <dbReference type="EMBL" id="KAF7720662.1"/>
    </source>
</evidence>
<dbReference type="EMBL" id="JABAYA010000433">
    <property type="protein sequence ID" value="KAF7720662.1"/>
    <property type="molecule type" value="Genomic_DNA"/>
</dbReference>
<organism evidence="9 10">
    <name type="scientific">Apophysomyces ossiformis</name>
    <dbReference type="NCBI Taxonomy" id="679940"/>
    <lineage>
        <taxon>Eukaryota</taxon>
        <taxon>Fungi</taxon>
        <taxon>Fungi incertae sedis</taxon>
        <taxon>Mucoromycota</taxon>
        <taxon>Mucoromycotina</taxon>
        <taxon>Mucoromycetes</taxon>
        <taxon>Mucorales</taxon>
        <taxon>Mucorineae</taxon>
        <taxon>Mucoraceae</taxon>
        <taxon>Apophysomyces</taxon>
    </lineage>
</organism>
<keyword evidence="5" id="KW-0539">Nucleus</keyword>
<dbReference type="Gene3D" id="2.130.10.10">
    <property type="entry name" value="YVTN repeat-like/Quinoprotein amine dehydrogenase"/>
    <property type="match status" value="3"/>
</dbReference>
<dbReference type="PANTHER" id="PTHR19858:SF0">
    <property type="entry name" value="PERIODIC TRYPTOPHAN PROTEIN 2 HOMOLOG"/>
    <property type="match status" value="1"/>
</dbReference>
<evidence type="ECO:0000256" key="7">
    <source>
        <dbReference type="SAM" id="MobiDB-lite"/>
    </source>
</evidence>
<dbReference type="GO" id="GO:0034388">
    <property type="term" value="C:Pwp2p-containing subcomplex of 90S preribosome"/>
    <property type="evidence" value="ECO:0007669"/>
    <property type="project" value="TreeGrafter"/>
</dbReference>
<comment type="subcellular location">
    <subcellularLocation>
        <location evidence="1">Nucleus</location>
        <location evidence="1">Nucleolus</location>
    </subcellularLocation>
</comment>
<dbReference type="InterPro" id="IPR015943">
    <property type="entry name" value="WD40/YVTN_repeat-like_dom_sf"/>
</dbReference>
<evidence type="ECO:0000256" key="2">
    <source>
        <dbReference type="ARBA" id="ARBA00010226"/>
    </source>
</evidence>
<dbReference type="OrthoDB" id="3142434at2759"/>
<dbReference type="AlphaFoldDB" id="A0A8H7EP19"/>
<dbReference type="Proteomes" id="UP000605846">
    <property type="component" value="Unassembled WGS sequence"/>
</dbReference>
<sequence>MRKNIVRMALSPRATLLITVDEDGQALLINFPRRALLHRFHFKHKVKAIEFSPDGKHIAVTHGKQLQIWKAPGFNREFSPFVLRRTLTGHYDDLLSITWSPDSRFILTTSKDMTAHIYAINPDKDFVSPTLTGHRNDVMGAWFSDDMQNIYTISKDGALFQWRYTTLAAVKGEDSDEEMEVDGENTRADKVRWRIQAKHYFNQTGAKVKSCAFFSPSNLVVVGFSNGIFGLYEVPSFTNIHTLSISQKTIDTVAINRTGEWLAFGSSKLGQLLVWEWQSETYVLKQQGHFYDMNAISYSADGQTLATGGDDGKVKVWNSASGFCFVTFSDHKSGVTAVEFAKQGQVLFSASLDGTVRAFDLVRYRNFKTFTSPNPVQFSSLAVDPSGEIICTGTIDTFEIYVWSVQTGKLLDILAGHEGPVSSLAFSPTAMLLLSGSWDRTAKVWDAFGRNKVTETLQHQSDVLAVAFRPDGKQVAASTLDGQISFWDVQLAKQTSVIEGRQDISGGRKANDRTTAENSSSGKCFTSLCYTADGSSIIGGGSSMYICIYDIETNVLMKKFQISQNTSLDGTQEFLNSKHMTEFGSKEFMEADEESDLEDRLDNTLPGTQSGDLSVRRTRPEARSKAVRFSPTGRSWAAATTDGLLIYTLDDAILFDPFDLEIDITPETVMETLEEAEYLKALCMAFRLNEKKVTHAVFERIPVESIALVARGLPEKYLEKLLQFVGTQMEVTPHIEFHLLWVTSVMTAHGRYLKEHRGEFQAIFRALHKGVNRIRDDIGNL</sequence>
<dbReference type="PRINTS" id="PR00320">
    <property type="entry name" value="GPROTEINBRPT"/>
</dbReference>
<dbReference type="PROSITE" id="PS00678">
    <property type="entry name" value="WD_REPEATS_1"/>
    <property type="match status" value="1"/>
</dbReference>
<dbReference type="PANTHER" id="PTHR19858">
    <property type="entry name" value="WD40 REPEAT PROTEIN"/>
    <property type="match status" value="1"/>
</dbReference>
<keyword evidence="3 6" id="KW-0853">WD repeat</keyword>
<dbReference type="InterPro" id="IPR036322">
    <property type="entry name" value="WD40_repeat_dom_sf"/>
</dbReference>
<feature type="repeat" description="WD" evidence="6">
    <location>
        <begin position="328"/>
        <end position="369"/>
    </location>
</feature>
<accession>A0A8H7EP19</accession>
<dbReference type="PROSITE" id="PS50294">
    <property type="entry name" value="WD_REPEATS_REGION"/>
    <property type="match status" value="5"/>
</dbReference>
<gene>
    <name evidence="9" type="ORF">EC973_006667</name>
</gene>
<dbReference type="InterPro" id="IPR027145">
    <property type="entry name" value="PWP2"/>
</dbReference>
<comment type="caution">
    <text evidence="9">The sequence shown here is derived from an EMBL/GenBank/DDBJ whole genome shotgun (WGS) entry which is preliminary data.</text>
</comment>
<dbReference type="SUPFAM" id="SSF50998">
    <property type="entry name" value="Quinoprotein alcohol dehydrogenase-like"/>
    <property type="match status" value="1"/>
</dbReference>
<keyword evidence="4" id="KW-0677">Repeat</keyword>
<dbReference type="FunFam" id="2.130.10.10:FF:000938">
    <property type="entry name" value="Probable periodic tryptophan protein PWP2"/>
    <property type="match status" value="1"/>
</dbReference>
<evidence type="ECO:0000256" key="1">
    <source>
        <dbReference type="ARBA" id="ARBA00004604"/>
    </source>
</evidence>
<dbReference type="SMART" id="SM00320">
    <property type="entry name" value="WD40"/>
    <property type="match status" value="12"/>
</dbReference>
<reference evidence="9" key="1">
    <citation type="submission" date="2020-01" db="EMBL/GenBank/DDBJ databases">
        <title>Genome Sequencing of Three Apophysomyces-Like Fungal Strains Confirms a Novel Fungal Genus in the Mucoromycota with divergent Burkholderia-like Endosymbiotic Bacteria.</title>
        <authorList>
            <person name="Stajich J.E."/>
            <person name="Macias A.M."/>
            <person name="Carter-House D."/>
            <person name="Lovett B."/>
            <person name="Kasson L.R."/>
            <person name="Berry K."/>
            <person name="Grigoriev I."/>
            <person name="Chang Y."/>
            <person name="Spatafora J."/>
            <person name="Kasson M.T."/>
        </authorList>
    </citation>
    <scope>NUCLEOTIDE SEQUENCE</scope>
    <source>
        <strain evidence="9">NRRL A-21654</strain>
    </source>
</reference>
<dbReference type="SUPFAM" id="SSF50978">
    <property type="entry name" value="WD40 repeat-like"/>
    <property type="match status" value="2"/>
</dbReference>